<dbReference type="InterPro" id="IPR014426">
    <property type="entry name" value="UPF0282_hydrls"/>
</dbReference>
<organism evidence="1 2">
    <name type="scientific">Desulfomicrobium norvegicum (strain DSM 1741 / NCIMB 8310)</name>
    <name type="common">Desulfovibrio baculatus (strain Norway 4)</name>
    <name type="synonym">Desulfovibrio desulfuricans (strain Norway 4)</name>
    <dbReference type="NCBI Taxonomy" id="52561"/>
    <lineage>
        <taxon>Bacteria</taxon>
        <taxon>Pseudomonadati</taxon>
        <taxon>Thermodesulfobacteriota</taxon>
        <taxon>Desulfovibrionia</taxon>
        <taxon>Desulfovibrionales</taxon>
        <taxon>Desulfomicrobiaceae</taxon>
        <taxon>Desulfomicrobium</taxon>
    </lineage>
</organism>
<evidence type="ECO:0000313" key="2">
    <source>
        <dbReference type="Proteomes" id="UP000199581"/>
    </source>
</evidence>
<accession>A0A8G2C2C7</accession>
<dbReference type="SUPFAM" id="SSF56281">
    <property type="entry name" value="Metallo-hydrolase/oxidoreductase"/>
    <property type="match status" value="1"/>
</dbReference>
<dbReference type="AlphaFoldDB" id="A0A8G2C2C7"/>
<dbReference type="PIRSF" id="PIRSF004944">
    <property type="entry name" value="UCP004944_hydrls"/>
    <property type="match status" value="1"/>
</dbReference>
<protein>
    <recommendedName>
        <fullName evidence="3">Metallo-beta-lactamase domain-containing protein</fullName>
    </recommendedName>
</protein>
<reference evidence="1 2" key="1">
    <citation type="submission" date="2016-10" db="EMBL/GenBank/DDBJ databases">
        <authorList>
            <person name="Varghese N."/>
            <person name="Submissions S."/>
        </authorList>
    </citation>
    <scope>NUCLEOTIDE SEQUENCE [LARGE SCALE GENOMIC DNA]</scope>
    <source>
        <strain evidence="1 2">DSM 1741</strain>
    </source>
</reference>
<proteinExistence type="predicted"/>
<comment type="caution">
    <text evidence="1">The sequence shown here is derived from an EMBL/GenBank/DDBJ whole genome shotgun (WGS) entry which is preliminary data.</text>
</comment>
<sequence length="333" mass="37060">MGMTIDILGTESLGVRGLCCLVETSERRIVIDPGIALGYVRHGLLPHPMQIAMGIMVRRRILAALKTATDVVFSHFHGDHIPLANANPYQLDIRHLPPGTGSRRCWCPSATSLLPGMRNRFDNLMRVFGLKLRVAQGLDLGEISFSPLYPHGACESRGGSVMMTRVTDHGHVFVHASDIQLLDDRAVDHIIEWRPTTVFAAGPPLYRDQLGAAEREQAWRNAVRLVENVGNVILDHHLLRCVEGLEWLKALSEHAGRRVYCAAEWMGRPVRLLEARRVELYEEMPVPAGWHARYRDAETDVRAYFEGLSANPPVPYAGGRIGVGEFLAGSSRQ</sequence>
<dbReference type="Proteomes" id="UP000199581">
    <property type="component" value="Unassembled WGS sequence"/>
</dbReference>
<name>A0A8G2C2C7_DESNO</name>
<dbReference type="EMBL" id="FOTO01000004">
    <property type="protein sequence ID" value="SFL64296.1"/>
    <property type="molecule type" value="Genomic_DNA"/>
</dbReference>
<gene>
    <name evidence="1" type="ORF">SAMN05421830_104165</name>
</gene>
<dbReference type="OrthoDB" id="9800940at2"/>
<evidence type="ECO:0000313" key="1">
    <source>
        <dbReference type="EMBL" id="SFL64296.1"/>
    </source>
</evidence>
<dbReference type="RefSeq" id="WP_092191203.1">
    <property type="nucleotide sequence ID" value="NZ_FOTO01000004.1"/>
</dbReference>
<dbReference type="InterPro" id="IPR036866">
    <property type="entry name" value="RibonucZ/Hydroxyglut_hydro"/>
</dbReference>
<evidence type="ECO:0008006" key="3">
    <source>
        <dbReference type="Google" id="ProtNLM"/>
    </source>
</evidence>
<dbReference type="Gene3D" id="3.60.15.10">
    <property type="entry name" value="Ribonuclease Z/Hydroxyacylglutathione hydrolase-like"/>
    <property type="match status" value="1"/>
</dbReference>
<keyword evidence="2" id="KW-1185">Reference proteome</keyword>